<feature type="compositionally biased region" description="Basic and acidic residues" evidence="1">
    <location>
        <begin position="59"/>
        <end position="68"/>
    </location>
</feature>
<dbReference type="HOGENOM" id="CLU_2789165_0_0_5"/>
<evidence type="ECO:0000256" key="1">
    <source>
        <dbReference type="SAM" id="MobiDB-lite"/>
    </source>
</evidence>
<dbReference type="Proteomes" id="UP000008207">
    <property type="component" value="Chromosome"/>
</dbReference>
<evidence type="ECO:0000313" key="2">
    <source>
        <dbReference type="EMBL" id="ACL61169.1"/>
    </source>
</evidence>
<protein>
    <submittedName>
        <fullName evidence="2">Uncharacterized protein</fullName>
    </submittedName>
</protein>
<sequence length="68" mass="7974">MRLKLKHLDTFVDRHGHPRFYVKLNKVRYPLPDPGDRPEPNHTFWDDTGRSHGSSAPRPEARPSSRWG</sequence>
<evidence type="ECO:0000313" key="3">
    <source>
        <dbReference type="Proteomes" id="UP000008207"/>
    </source>
</evidence>
<feature type="region of interest" description="Disordered" evidence="1">
    <location>
        <begin position="28"/>
        <end position="68"/>
    </location>
</feature>
<feature type="compositionally biased region" description="Basic and acidic residues" evidence="1">
    <location>
        <begin position="34"/>
        <end position="50"/>
    </location>
</feature>
<accession>B8IBY7</accession>
<name>B8IBY7_METNO</name>
<dbReference type="AlphaFoldDB" id="B8IBY7"/>
<reference evidence="2 3" key="1">
    <citation type="submission" date="2009-01" db="EMBL/GenBank/DDBJ databases">
        <title>Complete sequence of chromosome of Methylobacterium nodulans ORS 2060.</title>
        <authorList>
            <consortium name="US DOE Joint Genome Institute"/>
            <person name="Lucas S."/>
            <person name="Copeland A."/>
            <person name="Lapidus A."/>
            <person name="Glavina del Rio T."/>
            <person name="Dalin E."/>
            <person name="Tice H."/>
            <person name="Bruce D."/>
            <person name="Goodwin L."/>
            <person name="Pitluck S."/>
            <person name="Sims D."/>
            <person name="Brettin T."/>
            <person name="Detter J.C."/>
            <person name="Han C."/>
            <person name="Larimer F."/>
            <person name="Land M."/>
            <person name="Hauser L."/>
            <person name="Kyrpides N."/>
            <person name="Ivanova N."/>
            <person name="Marx C.J."/>
            <person name="Richardson P."/>
        </authorList>
    </citation>
    <scope>NUCLEOTIDE SEQUENCE [LARGE SCALE GENOMIC DNA]</scope>
    <source>
        <strain evidence="3">LMG 21967 / CNCM I-2342 / ORS 2060</strain>
    </source>
</reference>
<proteinExistence type="predicted"/>
<gene>
    <name evidence="2" type="ordered locus">Mnod_6384</name>
</gene>
<organism evidence="2 3">
    <name type="scientific">Methylobacterium nodulans (strain LMG 21967 / CNCM I-2342 / ORS 2060)</name>
    <dbReference type="NCBI Taxonomy" id="460265"/>
    <lineage>
        <taxon>Bacteria</taxon>
        <taxon>Pseudomonadati</taxon>
        <taxon>Pseudomonadota</taxon>
        <taxon>Alphaproteobacteria</taxon>
        <taxon>Hyphomicrobiales</taxon>
        <taxon>Methylobacteriaceae</taxon>
        <taxon>Methylobacterium</taxon>
    </lineage>
</organism>
<keyword evidence="3" id="KW-1185">Reference proteome</keyword>
<dbReference type="EMBL" id="CP001349">
    <property type="protein sequence ID" value="ACL61169.1"/>
    <property type="molecule type" value="Genomic_DNA"/>
</dbReference>
<dbReference type="STRING" id="460265.Mnod_6384"/>
<dbReference type="KEGG" id="mno:Mnod_6384"/>